<dbReference type="RefSeq" id="WP_068669739.1">
    <property type="nucleotide sequence ID" value="NZ_LYPB01000090.1"/>
</dbReference>
<feature type="transmembrane region" description="Helical" evidence="1">
    <location>
        <begin position="70"/>
        <end position="90"/>
    </location>
</feature>
<feature type="transmembrane region" description="Helical" evidence="1">
    <location>
        <begin position="288"/>
        <end position="308"/>
    </location>
</feature>
<feature type="transmembrane region" description="Helical" evidence="1">
    <location>
        <begin position="96"/>
        <end position="114"/>
    </location>
</feature>
<dbReference type="EMBL" id="LYPB01000090">
    <property type="protein sequence ID" value="OAS14273.1"/>
    <property type="molecule type" value="Genomic_DNA"/>
</dbReference>
<proteinExistence type="predicted"/>
<dbReference type="STRING" id="1850517.A8708_12780"/>
<organism evidence="2 3">
    <name type="scientific">Paenibacillus oryzisoli</name>
    <dbReference type="NCBI Taxonomy" id="1850517"/>
    <lineage>
        <taxon>Bacteria</taxon>
        <taxon>Bacillati</taxon>
        <taxon>Bacillota</taxon>
        <taxon>Bacilli</taxon>
        <taxon>Bacillales</taxon>
        <taxon>Paenibacillaceae</taxon>
        <taxon>Paenibacillus</taxon>
    </lineage>
</organism>
<feature type="transmembrane region" description="Helical" evidence="1">
    <location>
        <begin position="355"/>
        <end position="376"/>
    </location>
</feature>
<name>A0A197ZZS9_9BACL</name>
<dbReference type="Proteomes" id="UP000078454">
    <property type="component" value="Unassembled WGS sequence"/>
</dbReference>
<feature type="transmembrane region" description="Helical" evidence="1">
    <location>
        <begin position="123"/>
        <end position="143"/>
    </location>
</feature>
<evidence type="ECO:0000313" key="2">
    <source>
        <dbReference type="EMBL" id="OAS14273.1"/>
    </source>
</evidence>
<evidence type="ECO:0000256" key="1">
    <source>
        <dbReference type="SAM" id="Phobius"/>
    </source>
</evidence>
<accession>A0A197ZZS9</accession>
<feature type="transmembrane region" description="Helical" evidence="1">
    <location>
        <begin position="149"/>
        <end position="168"/>
    </location>
</feature>
<keyword evidence="1" id="KW-1133">Transmembrane helix</keyword>
<feature type="transmembrane region" description="Helical" evidence="1">
    <location>
        <begin position="222"/>
        <end position="243"/>
    </location>
</feature>
<feature type="transmembrane region" description="Helical" evidence="1">
    <location>
        <begin position="320"/>
        <end position="343"/>
    </location>
</feature>
<feature type="transmembrane region" description="Helical" evidence="1">
    <location>
        <begin position="255"/>
        <end position="276"/>
    </location>
</feature>
<feature type="transmembrane region" description="Helical" evidence="1">
    <location>
        <begin position="189"/>
        <end position="210"/>
    </location>
</feature>
<feature type="transmembrane region" description="Helical" evidence="1">
    <location>
        <begin position="396"/>
        <end position="414"/>
    </location>
</feature>
<dbReference type="AlphaFoldDB" id="A0A197ZZS9"/>
<keyword evidence="1" id="KW-0812">Transmembrane</keyword>
<comment type="caution">
    <text evidence="2">The sequence shown here is derived from an EMBL/GenBank/DDBJ whole genome shotgun (WGS) entry which is preliminary data.</text>
</comment>
<protein>
    <submittedName>
        <fullName evidence="2">DUF4153 domain-containing protein</fullName>
    </submittedName>
</protein>
<gene>
    <name evidence="2" type="ORF">A8708_12780</name>
</gene>
<sequence length="415" mass="46557">MNSNNPIIDNIANPHELERMYREEPDAFKKSFTYAWEQNSNSPVLGVWYQRLYFQDKIRTEKAPLLQKDFITMGILAILAGITTRILFHYVDDNTIAPINIVFGILLFMAIYFVTNHVPNKKVLYTLASSFLISGIFLNLLPVELTDSIILVYIHLPIFLWVVVGLAFTGNEHGRGSTRLAYLKFNGEFAILYACMAISGMLLTGLTMQLFKFVGMDISEFYFENVVIFGAAALALVAVYLVSRNLKLAKNIAPYIAKIFSPLVLVTLLVYLITVMVVGKNPFLDRDFLLSFNGVLLAVLAVTIFSITESGKDEKKTISDYMNVALIILALIIDSVALSAIVFRLSSYGISPNRLAVLGVNILIWANLVVIMLSYLRFLQNKTGPLAIQDAVTKYLPVYGLWAAFVTFTFPLFFN</sequence>
<keyword evidence="3" id="KW-1185">Reference proteome</keyword>
<reference evidence="2 3" key="1">
    <citation type="submission" date="2016-05" db="EMBL/GenBank/DDBJ databases">
        <title>Paenibacillus sp. 1ZS3-15 nov., isolated from the rhizosphere soil.</title>
        <authorList>
            <person name="Zhang X.X."/>
            <person name="Zhang J."/>
        </authorList>
    </citation>
    <scope>NUCLEOTIDE SEQUENCE [LARGE SCALE GENOMIC DNA]</scope>
    <source>
        <strain evidence="2 3">1ZS3-15</strain>
    </source>
</reference>
<keyword evidence="1" id="KW-0472">Membrane</keyword>
<dbReference type="OrthoDB" id="637094at2"/>
<evidence type="ECO:0000313" key="3">
    <source>
        <dbReference type="Proteomes" id="UP000078454"/>
    </source>
</evidence>